<reference evidence="9 10" key="1">
    <citation type="journal article" date="2019" name="Biochem. Eng. J.">
        <title>Metabolic engineering of the marine bacteria Neptunomonas concharum for the production of acetoin and meso-2,3-butanediol from acetate.</title>
        <authorList>
            <person name="Li W."/>
            <person name="Pu N."/>
            <person name="Liu C.-X."/>
            <person name="Yuan Q.-P."/>
            <person name="Li Z.-J."/>
        </authorList>
    </citation>
    <scope>NUCLEOTIDE SEQUENCE [LARGE SCALE GENOMIC DNA]</scope>
    <source>
        <strain evidence="9 10">JCM17730</strain>
    </source>
</reference>
<evidence type="ECO:0000259" key="6">
    <source>
        <dbReference type="PROSITE" id="PS50839"/>
    </source>
</evidence>
<evidence type="ECO:0000259" key="7">
    <source>
        <dbReference type="PROSITE" id="PS50883"/>
    </source>
</evidence>
<evidence type="ECO:0000256" key="3">
    <source>
        <dbReference type="ARBA" id="ARBA00022989"/>
    </source>
</evidence>
<dbReference type="PROSITE" id="PS50883">
    <property type="entry name" value="EAL"/>
    <property type="match status" value="1"/>
</dbReference>
<dbReference type="Gene3D" id="3.30.450.350">
    <property type="entry name" value="CHASE domain"/>
    <property type="match status" value="1"/>
</dbReference>
<dbReference type="InterPro" id="IPR052155">
    <property type="entry name" value="Biofilm_reg_signaling"/>
</dbReference>
<dbReference type="InterPro" id="IPR029787">
    <property type="entry name" value="Nucleotide_cyclase"/>
</dbReference>
<keyword evidence="3 5" id="KW-1133">Transmembrane helix</keyword>
<evidence type="ECO:0000256" key="1">
    <source>
        <dbReference type="ARBA" id="ARBA00004370"/>
    </source>
</evidence>
<dbReference type="Pfam" id="PF00990">
    <property type="entry name" value="GGDEF"/>
    <property type="match status" value="1"/>
</dbReference>
<dbReference type="InterPro" id="IPR001633">
    <property type="entry name" value="EAL_dom"/>
</dbReference>
<dbReference type="CDD" id="cd01949">
    <property type="entry name" value="GGDEF"/>
    <property type="match status" value="1"/>
</dbReference>
<feature type="domain" description="CHASE" evidence="6">
    <location>
        <begin position="113"/>
        <end position="250"/>
    </location>
</feature>
<keyword evidence="10" id="KW-1185">Reference proteome</keyword>
<dbReference type="InterPro" id="IPR006189">
    <property type="entry name" value="CHASE_dom"/>
</dbReference>
<dbReference type="OrthoDB" id="1316910at2"/>
<evidence type="ECO:0000313" key="9">
    <source>
        <dbReference type="EMBL" id="QEQ97764.1"/>
    </source>
</evidence>
<evidence type="ECO:0000256" key="4">
    <source>
        <dbReference type="ARBA" id="ARBA00023136"/>
    </source>
</evidence>
<evidence type="ECO:0000259" key="8">
    <source>
        <dbReference type="PROSITE" id="PS50887"/>
    </source>
</evidence>
<dbReference type="SMART" id="SM00267">
    <property type="entry name" value="GGDEF"/>
    <property type="match status" value="1"/>
</dbReference>
<dbReference type="Proteomes" id="UP000324760">
    <property type="component" value="Chromosome"/>
</dbReference>
<keyword evidence="2 5" id="KW-0812">Transmembrane</keyword>
<dbReference type="EMBL" id="CP043869">
    <property type="protein sequence ID" value="QEQ97764.1"/>
    <property type="molecule type" value="Genomic_DNA"/>
</dbReference>
<dbReference type="SMART" id="SM01079">
    <property type="entry name" value="CHASE"/>
    <property type="match status" value="1"/>
</dbReference>
<dbReference type="AlphaFoldDB" id="A0A5P1RDP1"/>
<dbReference type="NCBIfam" id="TIGR00254">
    <property type="entry name" value="GGDEF"/>
    <property type="match status" value="1"/>
</dbReference>
<dbReference type="Gene3D" id="3.30.70.270">
    <property type="match status" value="1"/>
</dbReference>
<protein>
    <submittedName>
        <fullName evidence="9">Bifunctional diguanylate cyclase/phosphodiesterase</fullName>
    </submittedName>
</protein>
<name>A0A5P1RDP1_9GAMM</name>
<keyword evidence="4 5" id="KW-0472">Membrane</keyword>
<feature type="domain" description="GGDEF" evidence="8">
    <location>
        <begin position="333"/>
        <end position="466"/>
    </location>
</feature>
<evidence type="ECO:0000256" key="2">
    <source>
        <dbReference type="ARBA" id="ARBA00022692"/>
    </source>
</evidence>
<feature type="transmembrane region" description="Helical" evidence="5">
    <location>
        <begin position="16"/>
        <end position="36"/>
    </location>
</feature>
<dbReference type="Gene3D" id="3.20.20.450">
    <property type="entry name" value="EAL domain"/>
    <property type="match status" value="1"/>
</dbReference>
<organism evidence="9 10">
    <name type="scientific">Neptunomonas concharum</name>
    <dbReference type="NCBI Taxonomy" id="1031538"/>
    <lineage>
        <taxon>Bacteria</taxon>
        <taxon>Pseudomonadati</taxon>
        <taxon>Pseudomonadota</taxon>
        <taxon>Gammaproteobacteria</taxon>
        <taxon>Oceanospirillales</taxon>
        <taxon>Oceanospirillaceae</taxon>
        <taxon>Neptunomonas</taxon>
    </lineage>
</organism>
<dbReference type="SMART" id="SM00052">
    <property type="entry name" value="EAL"/>
    <property type="match status" value="1"/>
</dbReference>
<dbReference type="Pfam" id="PF00563">
    <property type="entry name" value="EAL"/>
    <property type="match status" value="1"/>
</dbReference>
<dbReference type="PROSITE" id="PS50887">
    <property type="entry name" value="GGDEF"/>
    <property type="match status" value="1"/>
</dbReference>
<gene>
    <name evidence="9" type="ORF">F0U83_14125</name>
</gene>
<dbReference type="InterPro" id="IPR035919">
    <property type="entry name" value="EAL_sf"/>
</dbReference>
<dbReference type="KEGG" id="ncu:F0U83_14125"/>
<evidence type="ECO:0000313" key="10">
    <source>
        <dbReference type="Proteomes" id="UP000324760"/>
    </source>
</evidence>
<evidence type="ECO:0000256" key="5">
    <source>
        <dbReference type="SAM" id="Phobius"/>
    </source>
</evidence>
<feature type="transmembrane region" description="Helical" evidence="5">
    <location>
        <begin position="264"/>
        <end position="289"/>
    </location>
</feature>
<dbReference type="SUPFAM" id="SSF55073">
    <property type="entry name" value="Nucleotide cyclase"/>
    <property type="match status" value="1"/>
</dbReference>
<dbReference type="GO" id="GO:0007165">
    <property type="term" value="P:signal transduction"/>
    <property type="evidence" value="ECO:0007669"/>
    <property type="project" value="UniProtKB-ARBA"/>
</dbReference>
<dbReference type="Pfam" id="PF03924">
    <property type="entry name" value="CHASE"/>
    <property type="match status" value="1"/>
</dbReference>
<feature type="domain" description="EAL" evidence="7">
    <location>
        <begin position="475"/>
        <end position="728"/>
    </location>
</feature>
<dbReference type="RefSeq" id="WP_138987879.1">
    <property type="nucleotide sequence ID" value="NZ_CP043869.1"/>
</dbReference>
<dbReference type="GO" id="GO:0003824">
    <property type="term" value="F:catalytic activity"/>
    <property type="evidence" value="ECO:0007669"/>
    <property type="project" value="UniProtKB-ARBA"/>
</dbReference>
<dbReference type="PANTHER" id="PTHR44757:SF2">
    <property type="entry name" value="BIOFILM ARCHITECTURE MAINTENANCE PROTEIN MBAA"/>
    <property type="match status" value="1"/>
</dbReference>
<dbReference type="InterPro" id="IPR000160">
    <property type="entry name" value="GGDEF_dom"/>
</dbReference>
<dbReference type="PROSITE" id="PS50839">
    <property type="entry name" value="CHASE"/>
    <property type="match status" value="1"/>
</dbReference>
<dbReference type="GO" id="GO:0016020">
    <property type="term" value="C:membrane"/>
    <property type="evidence" value="ECO:0007669"/>
    <property type="project" value="UniProtKB-SubCell"/>
</dbReference>
<dbReference type="SUPFAM" id="SSF141868">
    <property type="entry name" value="EAL domain-like"/>
    <property type="match status" value="1"/>
</dbReference>
<dbReference type="InterPro" id="IPR042240">
    <property type="entry name" value="CHASE_sf"/>
</dbReference>
<proteinExistence type="predicted"/>
<comment type="subcellular location">
    <subcellularLocation>
        <location evidence="1">Membrane</location>
    </subcellularLocation>
</comment>
<dbReference type="PANTHER" id="PTHR44757">
    <property type="entry name" value="DIGUANYLATE CYCLASE DGCP"/>
    <property type="match status" value="1"/>
</dbReference>
<sequence>MRLLSDARQLLLSNPIIPAFIVVGTVLLIAFLFIQLETHRLIGEEKLKASGVLSTLRARLEGEINGNISVLRSLKAEIAANPYMGQVTLERLAVELLRDNQQIKHIALAPGLVIKNIYPLKGNERALGLDYSANESQSGSVMKAVREKQIVISGPLTLVQGGEALIARTPIYLEHEAEPKLWGIVSAVINYDTFLESSGIVSEQDDFSLSIRGRDGTGSAGAVFLGSESLFEQDALLTTINLPSGSWQMALLPKQGWSAPTGQLWLMWGGAFTVALILGLAAYLFIIVYQQKNEAMQTANYRANYDFLTGLPNRYFFTQRLFVLIKEMRREQLDFAVFFIDIDRFKQINDSLGHTAGDALLVDFANRLVKSSRDTDIVARLAGDEFVIVLRNVGDVIQADLLAEKLQKVIQQPFFLDGRQHLMTASIGIAMYPVDGADVTALLLHSDQAMYAAKRAGRNTHFFFNEGMREAAEHHLLIHADIQRGMAAEEFELYYQPILNIRTQKIDKCEALIRWNHPEKGLVMPDRFISVAEKTGIIRELGNWILRQSCKDLRTFLEADIDIKLSVNRSVSEFYSSKAYETWKGIFSENSVDSNRFIFEITESLFMDGHSSQMNTISALRKLGVQFSIDDFGTGFSAINYLRNYPVDYLKIDKSFVNDLLNDDQDKTLVEVIIKMGRALGIAVVAEGVEQDEQLAVLESLECDYMQGYLLAKPMPLSQAIPFIHMHEAKQWGVESSPL</sequence>
<dbReference type="CDD" id="cd01948">
    <property type="entry name" value="EAL"/>
    <property type="match status" value="1"/>
</dbReference>
<dbReference type="InterPro" id="IPR043128">
    <property type="entry name" value="Rev_trsase/Diguanyl_cyclase"/>
</dbReference>
<accession>A0A5P1RDP1</accession>